<keyword evidence="1" id="KW-0093">Biotin biosynthesis</keyword>
<dbReference type="HAMAP" id="MF_00336">
    <property type="entry name" value="BioD"/>
    <property type="match status" value="1"/>
</dbReference>
<dbReference type="Pfam" id="PF13500">
    <property type="entry name" value="AAA_26"/>
    <property type="match status" value="1"/>
</dbReference>
<dbReference type="OrthoDB" id="9802610at2"/>
<dbReference type="InterPro" id="IPR027417">
    <property type="entry name" value="P-loop_NTPase"/>
</dbReference>
<dbReference type="GO" id="GO:0004141">
    <property type="term" value="F:dethiobiotin synthase activity"/>
    <property type="evidence" value="ECO:0007669"/>
    <property type="project" value="UniProtKB-UniRule"/>
</dbReference>
<feature type="binding site" evidence="1">
    <location>
        <position position="42"/>
    </location>
    <ligand>
        <name>substrate</name>
    </ligand>
</feature>
<dbReference type="EMBL" id="CP011112">
    <property type="protein sequence ID" value="AKU14970.1"/>
    <property type="molecule type" value="Genomic_DNA"/>
</dbReference>
<evidence type="ECO:0000313" key="3">
    <source>
        <dbReference type="Proteomes" id="UP000066480"/>
    </source>
</evidence>
<organism evidence="2 3">
    <name type="scientific">Luteipulveratus mongoliensis</name>
    <dbReference type="NCBI Taxonomy" id="571913"/>
    <lineage>
        <taxon>Bacteria</taxon>
        <taxon>Bacillati</taxon>
        <taxon>Actinomycetota</taxon>
        <taxon>Actinomycetes</taxon>
        <taxon>Micrococcales</taxon>
        <taxon>Dermacoccaceae</taxon>
        <taxon>Luteipulveratus</taxon>
    </lineage>
</organism>
<evidence type="ECO:0000313" key="2">
    <source>
        <dbReference type="EMBL" id="AKU14970.1"/>
    </source>
</evidence>
<dbReference type="NCBIfam" id="TIGR00347">
    <property type="entry name" value="bioD"/>
    <property type="match status" value="1"/>
</dbReference>
<feature type="binding site" evidence="1">
    <location>
        <position position="51"/>
    </location>
    <ligand>
        <name>Mg(2+)</name>
        <dbReference type="ChEBI" id="CHEBI:18420"/>
    </ligand>
</feature>
<keyword evidence="1" id="KW-0436">Ligase</keyword>
<dbReference type="InterPro" id="IPR004472">
    <property type="entry name" value="DTB_synth_BioD"/>
</dbReference>
<protein>
    <recommendedName>
        <fullName evidence="1">ATP-dependent dethiobiotin synthetase BioD</fullName>
        <ecNumber evidence="1">6.3.3.3</ecNumber>
    </recommendedName>
    <alternativeName>
        <fullName evidence="1">DTB synthetase</fullName>
        <shortName evidence="1">DTBS</shortName>
    </alternativeName>
    <alternativeName>
        <fullName evidence="1">Dethiobiotin synthase</fullName>
    </alternativeName>
</protein>
<comment type="subunit">
    <text evidence="1">Homodimer.</text>
</comment>
<dbReference type="UniPathway" id="UPA00078">
    <property type="reaction ID" value="UER00161"/>
</dbReference>
<feature type="binding site" evidence="1">
    <location>
        <position position="17"/>
    </location>
    <ligand>
        <name>Mg(2+)</name>
        <dbReference type="ChEBI" id="CHEBI:18420"/>
    </ligand>
</feature>
<keyword evidence="1" id="KW-0963">Cytoplasm</keyword>
<accession>A0A0K1JEF5</accession>
<gene>
    <name evidence="1" type="primary">bioD</name>
    <name evidence="2" type="ORF">VV02_02315</name>
</gene>
<comment type="pathway">
    <text evidence="1">Cofactor biosynthesis; biotin biosynthesis; biotin from 7,8-diaminononanoate: step 1/2.</text>
</comment>
<feature type="binding site" evidence="1">
    <location>
        <begin position="109"/>
        <end position="112"/>
    </location>
    <ligand>
        <name>ATP</name>
        <dbReference type="ChEBI" id="CHEBI:30616"/>
    </ligand>
</feature>
<keyword evidence="1" id="KW-0479">Metal-binding</keyword>
<feature type="binding site" evidence="1">
    <location>
        <position position="51"/>
    </location>
    <ligand>
        <name>ATP</name>
        <dbReference type="ChEBI" id="CHEBI:30616"/>
    </ligand>
</feature>
<feature type="active site" evidence="1">
    <location>
        <position position="38"/>
    </location>
</feature>
<dbReference type="EC" id="6.3.3.3" evidence="1"/>
<dbReference type="PIRSF" id="PIRSF006755">
    <property type="entry name" value="DTB_synth"/>
    <property type="match status" value="1"/>
</dbReference>
<dbReference type="Gene3D" id="3.40.50.300">
    <property type="entry name" value="P-loop containing nucleotide triphosphate hydrolases"/>
    <property type="match status" value="1"/>
</dbReference>
<dbReference type="GO" id="GO:0009102">
    <property type="term" value="P:biotin biosynthetic process"/>
    <property type="evidence" value="ECO:0007669"/>
    <property type="project" value="UniProtKB-UniRule"/>
</dbReference>
<dbReference type="PANTHER" id="PTHR43210:SF5">
    <property type="entry name" value="DETHIOBIOTIN SYNTHETASE"/>
    <property type="match status" value="1"/>
</dbReference>
<dbReference type="GO" id="GO:0000287">
    <property type="term" value="F:magnesium ion binding"/>
    <property type="evidence" value="ECO:0007669"/>
    <property type="project" value="UniProtKB-UniRule"/>
</dbReference>
<dbReference type="RefSeq" id="WP_052589536.1">
    <property type="nucleotide sequence ID" value="NZ_CP011112.1"/>
</dbReference>
<feature type="binding site" evidence="1">
    <location>
        <begin position="13"/>
        <end position="18"/>
    </location>
    <ligand>
        <name>ATP</name>
        <dbReference type="ChEBI" id="CHEBI:30616"/>
    </ligand>
</feature>
<evidence type="ECO:0000256" key="1">
    <source>
        <dbReference type="HAMAP-Rule" id="MF_00336"/>
    </source>
</evidence>
<dbReference type="AlphaFoldDB" id="A0A0K1JEF5"/>
<comment type="subcellular location">
    <subcellularLocation>
        <location evidence="1">Cytoplasm</location>
    </subcellularLocation>
</comment>
<dbReference type="KEGG" id="lmoi:VV02_02315"/>
<dbReference type="STRING" id="571913.VV02_02315"/>
<proteinExistence type="inferred from homology"/>
<keyword evidence="1" id="KW-0067">ATP-binding</keyword>
<keyword evidence="1" id="KW-0547">Nucleotide-binding</keyword>
<comment type="caution">
    <text evidence="1">Lacks conserved residue(s) required for the propagation of feature annotation.</text>
</comment>
<dbReference type="SUPFAM" id="SSF52540">
    <property type="entry name" value="P-loop containing nucleoside triphosphate hydrolases"/>
    <property type="match status" value="1"/>
</dbReference>
<dbReference type="CDD" id="cd03109">
    <property type="entry name" value="DTBS"/>
    <property type="match status" value="1"/>
</dbReference>
<comment type="similarity">
    <text evidence="1">Belongs to the dethiobiotin synthetase family.</text>
</comment>
<keyword evidence="3" id="KW-1185">Reference proteome</keyword>
<reference evidence="2 3" key="1">
    <citation type="submission" date="2015-03" db="EMBL/GenBank/DDBJ databases">
        <title>Luteipulveratus halotolerans sp. nov., a novel actinobacterium (Dermacoccaceae) from Sarawak, Malaysia.</title>
        <authorList>
            <person name="Juboi H."/>
            <person name="Basik A."/>
            <person name="Shamsul S.S."/>
            <person name="Arnold P."/>
            <person name="Schmitt E.K."/>
            <person name="Sanglier J.-J."/>
            <person name="Yeo T."/>
        </authorList>
    </citation>
    <scope>NUCLEOTIDE SEQUENCE [LARGE SCALE GENOMIC DNA]</scope>
    <source>
        <strain evidence="2 3">MN07-A0370</strain>
    </source>
</reference>
<comment type="cofactor">
    <cofactor evidence="1">
        <name>Mg(2+)</name>
        <dbReference type="ChEBI" id="CHEBI:18420"/>
    </cofactor>
</comment>
<dbReference type="PATRIC" id="fig|571913.6.peg.475"/>
<sequence length="232" mass="23534">MSPVIVVTGTDTEVGKTVATAAIAAALEAAGRTVVAYKPVQTGVGRDDEGDMPFVRRAAGVPATDGVRLREPMAPVQAAAAEDRTLPSVGDQALAVRRLLTSADDVLVEGAGGLLVELDGAGATMADLAAHLDATVVVVVRAGLGTLNHTMLTLEALKARSLTVGGLIVGAYPADPGPIEAANVTHLRNRVGVPVIGVIPSGVGAMASEEFREAAPAWIAASDTLVARRPVR</sequence>
<comment type="function">
    <text evidence="1">Catalyzes a mechanistically unusual reaction, the ATP-dependent insertion of CO2 between the N7 and N8 nitrogen atoms of 7,8-diaminopelargonic acid (DAPA, also called 7,8-diammoniononanoate) to form a ureido ring.</text>
</comment>
<keyword evidence="1" id="KW-0460">Magnesium</keyword>
<comment type="catalytic activity">
    <reaction evidence="1">
        <text>(7R,8S)-7,8-diammoniononanoate + CO2 + ATP = (4R,5S)-dethiobiotin + ADP + phosphate + 3 H(+)</text>
        <dbReference type="Rhea" id="RHEA:15805"/>
        <dbReference type="ChEBI" id="CHEBI:15378"/>
        <dbReference type="ChEBI" id="CHEBI:16526"/>
        <dbReference type="ChEBI" id="CHEBI:30616"/>
        <dbReference type="ChEBI" id="CHEBI:43474"/>
        <dbReference type="ChEBI" id="CHEBI:149469"/>
        <dbReference type="ChEBI" id="CHEBI:149473"/>
        <dbReference type="ChEBI" id="CHEBI:456216"/>
        <dbReference type="EC" id="6.3.3.3"/>
    </reaction>
</comment>
<dbReference type="GO" id="GO:0005524">
    <property type="term" value="F:ATP binding"/>
    <property type="evidence" value="ECO:0007669"/>
    <property type="project" value="UniProtKB-UniRule"/>
</dbReference>
<name>A0A0K1JEF5_9MICO</name>
<dbReference type="PANTHER" id="PTHR43210">
    <property type="entry name" value="DETHIOBIOTIN SYNTHETASE"/>
    <property type="match status" value="1"/>
</dbReference>
<dbReference type="Proteomes" id="UP000066480">
    <property type="component" value="Chromosome"/>
</dbReference>
<dbReference type="GO" id="GO:0005829">
    <property type="term" value="C:cytosol"/>
    <property type="evidence" value="ECO:0007669"/>
    <property type="project" value="TreeGrafter"/>
</dbReference>
<feature type="binding site" evidence="1">
    <location>
        <position position="109"/>
    </location>
    <ligand>
        <name>Mg(2+)</name>
        <dbReference type="ChEBI" id="CHEBI:18420"/>
    </ligand>
</feature>